<evidence type="ECO:0000256" key="2">
    <source>
        <dbReference type="SAM" id="Phobius"/>
    </source>
</evidence>
<dbReference type="PIRSF" id="PIRSF026631">
    <property type="entry name" value="UCP026631"/>
    <property type="match status" value="1"/>
</dbReference>
<dbReference type="PANTHER" id="PTHR34473:SF2">
    <property type="entry name" value="UPF0699 TRANSMEMBRANE PROTEIN YDBT"/>
    <property type="match status" value="1"/>
</dbReference>
<feature type="domain" description="YdbS-like PH" evidence="3">
    <location>
        <begin position="404"/>
        <end position="476"/>
    </location>
</feature>
<protein>
    <submittedName>
        <fullName evidence="4">PH domain-containing protein</fullName>
    </submittedName>
</protein>
<feature type="transmembrane region" description="Helical" evidence="2">
    <location>
        <begin position="218"/>
        <end position="241"/>
    </location>
</feature>
<feature type="transmembrane region" description="Helical" evidence="2">
    <location>
        <begin position="354"/>
        <end position="374"/>
    </location>
</feature>
<sequence length="544" mass="59877">MVWVDAVMVVLSFIPTVLVWWVFDIDFDDGSFGIWPALVTTTLGVTGAVGDLVRWMKTWYRVTDERIELRSGWLTRKYRSVPRDRIRSVDTTAKPRHRVAGLRVVHISSGEAQLSFKLDAVTKQTAEELRRELLIGGTAGIAASEEDAASEETPAPGRDETPIAELNWRWIWYNLINIWAFIVAALLLWGLFWLLQIFNIDLRDLIAKVIDWEALGQTWSIVVAIGGTFLIGVAGLAFGFVNENWNFQLVRTTTEKGTALLTRQGLFDTREVFRDDRRLRGIHLSQPLFWRWIGLTETEVVSTGLGHRASNGEPASSILPRAPIGEVLRVAALVLPDGVRPLEAPLLAHPQSALYRRFVSTVVGLAGWAGLLYWMDVTGAVPSWTWLSLLALIPFGLVFSVIGYRALGHAIVGPYLVLRSGVSRLSTLALQRPAVIGWSMQESLLQRALGLVNVGVATAAGARHYKALDLSPAQAVALIHQTAPGLIDDFLEPLEDLSSANVASEEIGPDVLREDGSVGNDPTAFLSPSSTRRDIAREGAPDES</sequence>
<keyword evidence="2" id="KW-0472">Membrane</keyword>
<feature type="transmembrane region" description="Helical" evidence="2">
    <location>
        <begin position="178"/>
        <end position="198"/>
    </location>
</feature>
<evidence type="ECO:0000259" key="3">
    <source>
        <dbReference type="Pfam" id="PF03703"/>
    </source>
</evidence>
<dbReference type="PANTHER" id="PTHR34473">
    <property type="entry name" value="UPF0699 TRANSMEMBRANE PROTEIN YDBS"/>
    <property type="match status" value="1"/>
</dbReference>
<dbReference type="Pfam" id="PF03703">
    <property type="entry name" value="bPH_2"/>
    <property type="match status" value="2"/>
</dbReference>
<feature type="transmembrane region" description="Helical" evidence="2">
    <location>
        <begin position="386"/>
        <end position="407"/>
    </location>
</feature>
<evidence type="ECO:0000313" key="4">
    <source>
        <dbReference type="EMBL" id="MDI6105156.1"/>
    </source>
</evidence>
<dbReference type="EMBL" id="JASCTH010000041">
    <property type="protein sequence ID" value="MDI6105156.1"/>
    <property type="molecule type" value="Genomic_DNA"/>
</dbReference>
<comment type="caution">
    <text evidence="4">The sequence shown here is derived from an EMBL/GenBank/DDBJ whole genome shotgun (WGS) entry which is preliminary data.</text>
</comment>
<feature type="transmembrane region" description="Helical" evidence="2">
    <location>
        <begin position="35"/>
        <end position="53"/>
    </location>
</feature>
<keyword evidence="2" id="KW-0812">Transmembrane</keyword>
<dbReference type="InterPro" id="IPR005182">
    <property type="entry name" value="YdbS-like_PH"/>
</dbReference>
<gene>
    <name evidence="4" type="ORF">QLQ12_41885</name>
</gene>
<evidence type="ECO:0000313" key="5">
    <source>
        <dbReference type="Proteomes" id="UP001241758"/>
    </source>
</evidence>
<keyword evidence="5" id="KW-1185">Reference proteome</keyword>
<dbReference type="InterPro" id="IPR014529">
    <property type="entry name" value="UCP026631"/>
</dbReference>
<organism evidence="4 5">
    <name type="scientific">Actinoplanes sandaracinus</name>
    <dbReference type="NCBI Taxonomy" id="3045177"/>
    <lineage>
        <taxon>Bacteria</taxon>
        <taxon>Bacillati</taxon>
        <taxon>Actinomycetota</taxon>
        <taxon>Actinomycetes</taxon>
        <taxon>Micromonosporales</taxon>
        <taxon>Micromonosporaceae</taxon>
        <taxon>Actinoplanes</taxon>
    </lineage>
</organism>
<keyword evidence="2" id="KW-1133">Transmembrane helix</keyword>
<evidence type="ECO:0000256" key="1">
    <source>
        <dbReference type="SAM" id="MobiDB-lite"/>
    </source>
</evidence>
<feature type="domain" description="YdbS-like PH" evidence="3">
    <location>
        <begin position="55"/>
        <end position="132"/>
    </location>
</feature>
<dbReference type="RefSeq" id="WP_282766624.1">
    <property type="nucleotide sequence ID" value="NZ_JASCTH010000041.1"/>
</dbReference>
<accession>A0ABT6WZX8</accession>
<feature type="region of interest" description="Disordered" evidence="1">
    <location>
        <begin position="505"/>
        <end position="544"/>
    </location>
</feature>
<reference evidence="4 5" key="1">
    <citation type="submission" date="2023-05" db="EMBL/GenBank/DDBJ databases">
        <title>Actinoplanes sp. NEAU-A12 genome sequencing.</title>
        <authorList>
            <person name="Wang Z.-S."/>
        </authorList>
    </citation>
    <scope>NUCLEOTIDE SEQUENCE [LARGE SCALE GENOMIC DNA]</scope>
    <source>
        <strain evidence="4 5">NEAU-A12</strain>
    </source>
</reference>
<feature type="compositionally biased region" description="Basic and acidic residues" evidence="1">
    <location>
        <begin position="531"/>
        <end position="544"/>
    </location>
</feature>
<name>A0ABT6WZX8_9ACTN</name>
<proteinExistence type="predicted"/>
<dbReference type="Proteomes" id="UP001241758">
    <property type="component" value="Unassembled WGS sequence"/>
</dbReference>
<feature type="transmembrane region" description="Helical" evidence="2">
    <location>
        <begin position="7"/>
        <end position="23"/>
    </location>
</feature>